<evidence type="ECO:0008006" key="4">
    <source>
        <dbReference type="Google" id="ProtNLM"/>
    </source>
</evidence>
<dbReference type="AlphaFoldDB" id="A0A7S0L3L7"/>
<sequence length="482" mass="51086">MRSLLPLLLGGASIAAGSSAAAAIVGQTYDAVVLGTGLSESLVAASLASQGKRVLQLDGSGSAGGESPSLSLAQLSARLLGDDAAVETKLGNPNEYAVDLTPKVLLASGAELQLLVRNGLWANMDFRRVHRSFIYRRRPDGVPDVHRVVTTKEDLVKTRMFPALEKAKAVQLFMWLDQFDEDDVGTYTAGKLNKKRLPLLKMSALSFFKFWELSPTTAELIAQGLGRFSGSYKSLKKLSAIELVREMKAYKEAFKTFPHMTSPYVYPVGGLGASLAQATAKVLESNGGAALPNEGVREILFDKAGCACGVATEAGDVHADCIIAAPSHAGTYAEEYYQVVRLYAVLGHTPNQCKDARSCNLVLPGVHCGRKHPIHLFSSGSVHSVSPSGKYVAVLAARIEGDTNGLSAMQVAKRELAAALPLLKPAKKLIASISPVCGPALDASSTPPRLHVLHSCDESHAFTSVAAEAARVLELLAAEELV</sequence>
<feature type="chain" id="PRO_5031565114" description="Rab GDP dissociation inhibitor" evidence="2">
    <location>
        <begin position="21"/>
        <end position="482"/>
    </location>
</feature>
<dbReference type="GO" id="GO:0016192">
    <property type="term" value="P:vesicle-mediated transport"/>
    <property type="evidence" value="ECO:0007669"/>
    <property type="project" value="TreeGrafter"/>
</dbReference>
<feature type="signal peptide" evidence="2">
    <location>
        <begin position="1"/>
        <end position="20"/>
    </location>
</feature>
<dbReference type="Pfam" id="PF00996">
    <property type="entry name" value="GDI"/>
    <property type="match status" value="1"/>
</dbReference>
<organism evidence="3">
    <name type="scientific">Coccolithus braarudii</name>
    <dbReference type="NCBI Taxonomy" id="221442"/>
    <lineage>
        <taxon>Eukaryota</taxon>
        <taxon>Haptista</taxon>
        <taxon>Haptophyta</taxon>
        <taxon>Prymnesiophyceae</taxon>
        <taxon>Coccolithales</taxon>
        <taxon>Coccolithaceae</taxon>
        <taxon>Coccolithus</taxon>
    </lineage>
</organism>
<dbReference type="GO" id="GO:0007264">
    <property type="term" value="P:small GTPase-mediated signal transduction"/>
    <property type="evidence" value="ECO:0007669"/>
    <property type="project" value="InterPro"/>
</dbReference>
<accession>A0A7S0L3L7</accession>
<dbReference type="Gene3D" id="3.30.519.10">
    <property type="entry name" value="Guanine Nucleotide Dissociation Inhibitor, domain 2"/>
    <property type="match status" value="1"/>
</dbReference>
<evidence type="ECO:0000256" key="1">
    <source>
        <dbReference type="ARBA" id="ARBA00005593"/>
    </source>
</evidence>
<dbReference type="InterPro" id="IPR018203">
    <property type="entry name" value="GDP_dissociation_inhibitor"/>
</dbReference>
<dbReference type="PRINTS" id="PR00891">
    <property type="entry name" value="RABGDIREP"/>
</dbReference>
<evidence type="ECO:0000313" key="3">
    <source>
        <dbReference type="EMBL" id="CAD8600697.1"/>
    </source>
</evidence>
<protein>
    <recommendedName>
        <fullName evidence="4">Rab GDP dissociation inhibitor</fullName>
    </recommendedName>
</protein>
<dbReference type="SUPFAM" id="SSF54373">
    <property type="entry name" value="FAD-linked reductases, C-terminal domain"/>
    <property type="match status" value="1"/>
</dbReference>
<reference evidence="3" key="1">
    <citation type="submission" date="2021-01" db="EMBL/GenBank/DDBJ databases">
        <authorList>
            <person name="Corre E."/>
            <person name="Pelletier E."/>
            <person name="Niang G."/>
            <person name="Scheremetjew M."/>
            <person name="Finn R."/>
            <person name="Kale V."/>
            <person name="Holt S."/>
            <person name="Cochrane G."/>
            <person name="Meng A."/>
            <person name="Brown T."/>
            <person name="Cohen L."/>
        </authorList>
    </citation>
    <scope>NUCLEOTIDE SEQUENCE</scope>
    <source>
        <strain evidence="3">PLY182g</strain>
    </source>
</reference>
<dbReference type="Gene3D" id="3.50.50.60">
    <property type="entry name" value="FAD/NAD(P)-binding domain"/>
    <property type="match status" value="1"/>
</dbReference>
<dbReference type="EMBL" id="HBEY01008222">
    <property type="protein sequence ID" value="CAD8600697.1"/>
    <property type="molecule type" value="Transcribed_RNA"/>
</dbReference>
<dbReference type="Gene3D" id="1.10.405.10">
    <property type="entry name" value="Guanine Nucleotide Dissociation Inhibitor, domain 1"/>
    <property type="match status" value="1"/>
</dbReference>
<dbReference type="GO" id="GO:0005093">
    <property type="term" value="F:Rab GDP-dissociation inhibitor activity"/>
    <property type="evidence" value="ECO:0007669"/>
    <property type="project" value="TreeGrafter"/>
</dbReference>
<dbReference type="PANTHER" id="PTHR11787">
    <property type="entry name" value="RAB GDP-DISSOCIATION INHIBITOR"/>
    <property type="match status" value="1"/>
</dbReference>
<gene>
    <name evidence="3" type="ORF">CPEL01642_LOCUS4027</name>
</gene>
<comment type="similarity">
    <text evidence="1">Belongs to the Rab GDI family.</text>
</comment>
<dbReference type="InterPro" id="IPR036188">
    <property type="entry name" value="FAD/NAD-bd_sf"/>
</dbReference>
<name>A0A7S0L3L7_9EUKA</name>
<dbReference type="PANTHER" id="PTHR11787:SF8">
    <property type="entry name" value="RAB GDP DISSOCIATION INHIBITOR"/>
    <property type="match status" value="1"/>
</dbReference>
<dbReference type="SUPFAM" id="SSF51905">
    <property type="entry name" value="FAD/NAD(P)-binding domain"/>
    <property type="match status" value="1"/>
</dbReference>
<evidence type="ECO:0000256" key="2">
    <source>
        <dbReference type="SAM" id="SignalP"/>
    </source>
</evidence>
<keyword evidence="2" id="KW-0732">Signal</keyword>
<proteinExistence type="inferred from homology"/>
<dbReference type="GO" id="GO:0005737">
    <property type="term" value="C:cytoplasm"/>
    <property type="evidence" value="ECO:0007669"/>
    <property type="project" value="TreeGrafter"/>
</dbReference>